<dbReference type="Proteomes" id="UP000320390">
    <property type="component" value="Chromosome"/>
</dbReference>
<reference evidence="2 3" key="1">
    <citation type="submission" date="2019-02" db="EMBL/GenBank/DDBJ databases">
        <title>Deep-cultivation of Planctomycetes and their phenomic and genomic characterization uncovers novel biology.</title>
        <authorList>
            <person name="Wiegand S."/>
            <person name="Jogler M."/>
            <person name="Boedeker C."/>
            <person name="Pinto D."/>
            <person name="Vollmers J."/>
            <person name="Rivas-Marin E."/>
            <person name="Kohn T."/>
            <person name="Peeters S.H."/>
            <person name="Heuer A."/>
            <person name="Rast P."/>
            <person name="Oberbeckmann S."/>
            <person name="Bunk B."/>
            <person name="Jeske O."/>
            <person name="Meyerdierks A."/>
            <person name="Storesund J.E."/>
            <person name="Kallscheuer N."/>
            <person name="Luecker S."/>
            <person name="Lage O.M."/>
            <person name="Pohl T."/>
            <person name="Merkel B.J."/>
            <person name="Hornburger P."/>
            <person name="Mueller R.-W."/>
            <person name="Bruemmer F."/>
            <person name="Labrenz M."/>
            <person name="Spormann A.M."/>
            <person name="Op den Camp H."/>
            <person name="Overmann J."/>
            <person name="Amann R."/>
            <person name="Jetten M.S.M."/>
            <person name="Mascher T."/>
            <person name="Medema M.H."/>
            <person name="Devos D.P."/>
            <person name="Kaster A.-K."/>
            <person name="Ovreas L."/>
            <person name="Rohde M."/>
            <person name="Galperin M.Y."/>
            <person name="Jogler C."/>
        </authorList>
    </citation>
    <scope>NUCLEOTIDE SEQUENCE [LARGE SCALE GENOMIC DNA]</scope>
    <source>
        <strain evidence="2 3">Poly30</strain>
    </source>
</reference>
<feature type="coiled-coil region" evidence="1">
    <location>
        <begin position="271"/>
        <end position="298"/>
    </location>
</feature>
<keyword evidence="3" id="KW-1185">Reference proteome</keyword>
<name>A0A518EWX3_9BACT</name>
<evidence type="ECO:0000313" key="3">
    <source>
        <dbReference type="Proteomes" id="UP000320390"/>
    </source>
</evidence>
<accession>A0A518EWX3</accession>
<dbReference type="AlphaFoldDB" id="A0A518EWX3"/>
<protein>
    <submittedName>
        <fullName evidence="2">Uncharacterized protein</fullName>
    </submittedName>
</protein>
<gene>
    <name evidence="2" type="ORF">Poly30_41430</name>
</gene>
<dbReference type="EMBL" id="CP036434">
    <property type="protein sequence ID" value="QDV08590.1"/>
    <property type="molecule type" value="Genomic_DNA"/>
</dbReference>
<proteinExistence type="predicted"/>
<feature type="coiled-coil region" evidence="1">
    <location>
        <begin position="194"/>
        <end position="221"/>
    </location>
</feature>
<evidence type="ECO:0000256" key="1">
    <source>
        <dbReference type="SAM" id="Coils"/>
    </source>
</evidence>
<evidence type="ECO:0000313" key="2">
    <source>
        <dbReference type="EMBL" id="QDV08590.1"/>
    </source>
</evidence>
<sequence length="355" mass="39540">MNQQHQLNDHLETTGQALETTKPAGPVIVPFSSPVRGPEAFRSARAARERVQAGLSASAAALAAVSLPAQPHADVTPIGVSKPVAIAKPAEAERSTSEVLGDTIRRWARPTTIEELKNRGVQNLRSISMSRVGALLEKAVNRALIERTLESDTDEALTLSTTAREQFVRLTQAEVTGSQPTDLLPHLVEEKPLHERATSTLDRLRRELDDRRRVLADREKQLSDGDLDQAEDSKLGNMMRELFAEHAGVDDRLLEREVLDLVLGELRTSRRRARMARLEEHQREIGTLERRITKLSALLGETEDALRRIRAGKRVDPGVSSIYDEVQGLGPEDEQFEQKSELMRSLFEANLALRK</sequence>
<organism evidence="2 3">
    <name type="scientific">Saltatorellus ferox</name>
    <dbReference type="NCBI Taxonomy" id="2528018"/>
    <lineage>
        <taxon>Bacteria</taxon>
        <taxon>Pseudomonadati</taxon>
        <taxon>Planctomycetota</taxon>
        <taxon>Planctomycetia</taxon>
        <taxon>Planctomycetia incertae sedis</taxon>
        <taxon>Saltatorellus</taxon>
    </lineage>
</organism>
<keyword evidence="1" id="KW-0175">Coiled coil</keyword>